<dbReference type="KEGG" id="htr:EPV75_03355"/>
<reference evidence="2 3" key="1">
    <citation type="journal article" date="2018" name="Environ. Microbiol.">
        <title>Genomes of ubiquitous marine and hypersaline Hydrogenovibrio, Thiomicrorhabdus and Thiomicrospira spp. encode a diversity of mechanisms to sustain chemolithoautotrophy in heterogeneous environments.</title>
        <authorList>
            <person name="Scott K.M."/>
            <person name="Williams J."/>
            <person name="Porter C.M.B."/>
            <person name="Russel S."/>
            <person name="Harmer T.L."/>
            <person name="Paul J.H."/>
            <person name="Antonen K.M."/>
            <person name="Bridges M.K."/>
            <person name="Camper G.J."/>
            <person name="Campla C.K."/>
            <person name="Casella L.G."/>
            <person name="Chase E."/>
            <person name="Conrad J.W."/>
            <person name="Cruz M.C."/>
            <person name="Dunlap D.S."/>
            <person name="Duran L."/>
            <person name="Fahsbender E.M."/>
            <person name="Goldsmith D.B."/>
            <person name="Keeley R.F."/>
            <person name="Kondoff M.R."/>
            <person name="Kussy B.I."/>
            <person name="Lane M.K."/>
            <person name="Lawler S."/>
            <person name="Leigh B.A."/>
            <person name="Lewis C."/>
            <person name="Lostal L.M."/>
            <person name="Marking D."/>
            <person name="Mancera P.A."/>
            <person name="McClenthan E.C."/>
            <person name="McIntyre E.A."/>
            <person name="Mine J.A."/>
            <person name="Modi S."/>
            <person name="Moore B.D."/>
            <person name="Morgan W.A."/>
            <person name="Nelson K.M."/>
            <person name="Nguyen K.N."/>
            <person name="Ogburn N."/>
            <person name="Parrino D.G."/>
            <person name="Pedapudi A.D."/>
            <person name="Pelham R.P."/>
            <person name="Preece A.M."/>
            <person name="Rampersad E.A."/>
            <person name="Richardson J.C."/>
            <person name="Rodgers C.M."/>
            <person name="Schaffer B.L."/>
            <person name="Sheridan N.E."/>
            <person name="Solone M.R."/>
            <person name="Staley Z.R."/>
            <person name="Tabuchi M."/>
            <person name="Waide R.J."/>
            <person name="Wanjugi P.W."/>
            <person name="Young S."/>
            <person name="Clum A."/>
            <person name="Daum C."/>
            <person name="Huntemann M."/>
            <person name="Ivanova N."/>
            <person name="Kyrpides N."/>
            <person name="Mikhailova N."/>
            <person name="Palaniappan K."/>
            <person name="Pillay M."/>
            <person name="Reddy T.B.K."/>
            <person name="Shapiro N."/>
            <person name="Stamatis D."/>
            <person name="Varghese N."/>
            <person name="Woyke T."/>
            <person name="Boden R."/>
            <person name="Freyermuth S.K."/>
            <person name="Kerfeld C.A."/>
        </authorList>
    </citation>
    <scope>NUCLEOTIDE SEQUENCE [LARGE SCALE GENOMIC DNA]</scope>
    <source>
        <strain evidence="2 3">JR-2</strain>
    </source>
</reference>
<feature type="transmembrane region" description="Helical" evidence="1">
    <location>
        <begin position="332"/>
        <end position="355"/>
    </location>
</feature>
<evidence type="ECO:0000313" key="2">
    <source>
        <dbReference type="EMBL" id="QAB14776.1"/>
    </source>
</evidence>
<keyword evidence="3" id="KW-1185">Reference proteome</keyword>
<sequence length="411" mass="45574">MKPFPFQILHILAPLGAAGMTASFFFVVNYMTAHPGNAFIDFNTLLAHHFGKTDALNLLIQTYIGGIVLSAFLHFFLLFRWFRGFNRFRQSAEYTALKASNKEVQLMAIPLTLTMTMNVLFILGALFIPGLFDPVTWMGMQAQLIDFLFVGAGVYFIAMLVLALKIFSVYWLRLVHGNLDFSENANLSQLIAIFSFAMIAVGLGALGFSKVPWIALVGMSLSYIVLGMTAILAGIKLVLGFKSMFKQGISAATSVTLLLPVVIIGMFVVGLYRADIANMHALQLERNVNYHLLVFTVGAGISVLVGLFGLMVMKRSGFFKQMAENRSDASSFAMVCPGFGFEVQLVLWLNIGLVYSGLVEFGSSGYFALWVPLILVQLTTIYFLLRLLRMHRFLKFEQASTAKPSGFMVMR</sequence>
<protein>
    <submittedName>
        <fullName evidence="2">Uncharacterized protein</fullName>
    </submittedName>
</protein>
<proteinExistence type="predicted"/>
<feature type="transmembrane region" description="Helical" evidence="1">
    <location>
        <begin position="367"/>
        <end position="385"/>
    </location>
</feature>
<dbReference type="NCBIfam" id="NF047644">
    <property type="entry name" value="TsoY_fam"/>
    <property type="match status" value="1"/>
</dbReference>
<feature type="transmembrane region" description="Helical" evidence="1">
    <location>
        <begin position="251"/>
        <end position="272"/>
    </location>
</feature>
<feature type="transmembrane region" description="Helical" evidence="1">
    <location>
        <begin position="213"/>
        <end position="239"/>
    </location>
</feature>
<feature type="transmembrane region" description="Helical" evidence="1">
    <location>
        <begin position="106"/>
        <end position="128"/>
    </location>
</feature>
<keyword evidence="1" id="KW-0812">Transmembrane</keyword>
<keyword evidence="1" id="KW-0472">Membrane</keyword>
<feature type="transmembrane region" description="Helical" evidence="1">
    <location>
        <begin position="12"/>
        <end position="32"/>
    </location>
</feature>
<feature type="transmembrane region" description="Helical" evidence="1">
    <location>
        <begin position="184"/>
        <end position="207"/>
    </location>
</feature>
<evidence type="ECO:0000256" key="1">
    <source>
        <dbReference type="SAM" id="Phobius"/>
    </source>
</evidence>
<accession>A0A410H1J1</accession>
<feature type="transmembrane region" description="Helical" evidence="1">
    <location>
        <begin position="292"/>
        <end position="312"/>
    </location>
</feature>
<name>A0A410H1J1_9GAMM</name>
<keyword evidence="1" id="KW-1133">Transmembrane helix</keyword>
<evidence type="ECO:0000313" key="3">
    <source>
        <dbReference type="Proteomes" id="UP000285478"/>
    </source>
</evidence>
<feature type="transmembrane region" description="Helical" evidence="1">
    <location>
        <begin position="148"/>
        <end position="172"/>
    </location>
</feature>
<dbReference type="Proteomes" id="UP000285478">
    <property type="component" value="Chromosome"/>
</dbReference>
<dbReference type="RefSeq" id="WP_128384462.1">
    <property type="nucleotide sequence ID" value="NZ_CP035033.1"/>
</dbReference>
<dbReference type="EMBL" id="CP035033">
    <property type="protein sequence ID" value="QAB14776.1"/>
    <property type="molecule type" value="Genomic_DNA"/>
</dbReference>
<organism evidence="2 3">
    <name type="scientific">Hydrogenovibrio thermophilus</name>
    <dbReference type="NCBI Taxonomy" id="265883"/>
    <lineage>
        <taxon>Bacteria</taxon>
        <taxon>Pseudomonadati</taxon>
        <taxon>Pseudomonadota</taxon>
        <taxon>Gammaproteobacteria</taxon>
        <taxon>Thiotrichales</taxon>
        <taxon>Piscirickettsiaceae</taxon>
        <taxon>Hydrogenovibrio</taxon>
    </lineage>
</organism>
<feature type="transmembrane region" description="Helical" evidence="1">
    <location>
        <begin position="58"/>
        <end position="79"/>
    </location>
</feature>
<dbReference type="InterPro" id="IPR059133">
    <property type="entry name" value="TsoY-like"/>
</dbReference>
<dbReference type="AlphaFoldDB" id="A0A410H1J1"/>
<gene>
    <name evidence="2" type="ORF">EPV75_03355</name>
</gene>